<dbReference type="GO" id="GO:0061522">
    <property type="term" value="F:1,4-dihydroxy-2-naphthoyl-CoA thioesterase activity"/>
    <property type="evidence" value="ECO:0007669"/>
    <property type="project" value="TreeGrafter"/>
</dbReference>
<feature type="domain" description="Thioesterase" evidence="3">
    <location>
        <begin position="39"/>
        <end position="115"/>
    </location>
</feature>
<comment type="caution">
    <text evidence="4">The sequence shown here is derived from an EMBL/GenBank/DDBJ whole genome shotgun (WGS) entry which is preliminary data.</text>
</comment>
<dbReference type="PANTHER" id="PTHR43240:SF5">
    <property type="entry name" value="1,4-DIHYDROXY-2-NAPHTHOYL-COA THIOESTERASE 1"/>
    <property type="match status" value="1"/>
</dbReference>
<dbReference type="Proteomes" id="UP000315389">
    <property type="component" value="Unassembled WGS sequence"/>
</dbReference>
<dbReference type="RefSeq" id="WP_142119337.1">
    <property type="nucleotide sequence ID" value="NZ_BAAASV010000003.1"/>
</dbReference>
<dbReference type="SUPFAM" id="SSF54637">
    <property type="entry name" value="Thioesterase/thiol ester dehydrase-isomerase"/>
    <property type="match status" value="1"/>
</dbReference>
<dbReference type="GO" id="GO:0005829">
    <property type="term" value="C:cytosol"/>
    <property type="evidence" value="ECO:0007669"/>
    <property type="project" value="TreeGrafter"/>
</dbReference>
<evidence type="ECO:0000259" key="3">
    <source>
        <dbReference type="Pfam" id="PF03061"/>
    </source>
</evidence>
<protein>
    <submittedName>
        <fullName evidence="4">Uncharacterized protein (TIGR00369 family)</fullName>
    </submittedName>
</protein>
<dbReference type="InterPro" id="IPR003736">
    <property type="entry name" value="PAAI_dom"/>
</dbReference>
<gene>
    <name evidence="4" type="ORF">FB461_0912</name>
</gene>
<reference evidence="4 5" key="1">
    <citation type="submission" date="2019-06" db="EMBL/GenBank/DDBJ databases">
        <title>Sequencing the genomes of 1000 actinobacteria strains.</title>
        <authorList>
            <person name="Klenk H.-P."/>
        </authorList>
    </citation>
    <scope>NUCLEOTIDE SEQUENCE [LARGE SCALE GENOMIC DNA]</scope>
    <source>
        <strain evidence="4 5">DSM 4813</strain>
    </source>
</reference>
<dbReference type="AlphaFoldDB" id="A0A542ZW36"/>
<evidence type="ECO:0000313" key="4">
    <source>
        <dbReference type="EMBL" id="TQL64410.1"/>
    </source>
</evidence>
<organism evidence="4 5">
    <name type="scientific">Rarobacter faecitabidus</name>
    <dbReference type="NCBI Taxonomy" id="13243"/>
    <lineage>
        <taxon>Bacteria</taxon>
        <taxon>Bacillati</taxon>
        <taxon>Actinomycetota</taxon>
        <taxon>Actinomycetes</taxon>
        <taxon>Micrococcales</taxon>
        <taxon>Rarobacteraceae</taxon>
        <taxon>Rarobacter</taxon>
    </lineage>
</organism>
<accession>A0A542ZW36</accession>
<dbReference type="InterPro" id="IPR029069">
    <property type="entry name" value="HotDog_dom_sf"/>
</dbReference>
<dbReference type="EMBL" id="VFOS01000001">
    <property type="protein sequence ID" value="TQL64410.1"/>
    <property type="molecule type" value="Genomic_DNA"/>
</dbReference>
<name>A0A542ZW36_RARFA</name>
<dbReference type="Pfam" id="PF03061">
    <property type="entry name" value="4HBT"/>
    <property type="match status" value="1"/>
</dbReference>
<dbReference type="CDD" id="cd03443">
    <property type="entry name" value="PaaI_thioesterase"/>
    <property type="match status" value="1"/>
</dbReference>
<evidence type="ECO:0000313" key="5">
    <source>
        <dbReference type="Proteomes" id="UP000315389"/>
    </source>
</evidence>
<keyword evidence="5" id="KW-1185">Reference proteome</keyword>
<sequence length="127" mass="13050">MPDRSRLGPLADKLGITVIQVRADEAIATMPVGGNTQPYGLLHGGASAALAETIGSLAANAHAGEGRRAVGIELSVSHHRAVSEGLVTARARSVHLGSRIATYEISVEDESGRLAATARLTCMIIAA</sequence>
<dbReference type="Gene3D" id="3.10.129.10">
    <property type="entry name" value="Hotdog Thioesterase"/>
    <property type="match status" value="1"/>
</dbReference>
<proteinExistence type="inferred from homology"/>
<evidence type="ECO:0000256" key="1">
    <source>
        <dbReference type="ARBA" id="ARBA00008324"/>
    </source>
</evidence>
<keyword evidence="2" id="KW-0378">Hydrolase</keyword>
<evidence type="ECO:0000256" key="2">
    <source>
        <dbReference type="ARBA" id="ARBA00022801"/>
    </source>
</evidence>
<dbReference type="NCBIfam" id="TIGR00369">
    <property type="entry name" value="unchar_dom_1"/>
    <property type="match status" value="1"/>
</dbReference>
<comment type="similarity">
    <text evidence="1">Belongs to the thioesterase PaaI family.</text>
</comment>
<dbReference type="InterPro" id="IPR006683">
    <property type="entry name" value="Thioestr_dom"/>
</dbReference>
<dbReference type="OrthoDB" id="9798208at2"/>
<dbReference type="PANTHER" id="PTHR43240">
    <property type="entry name" value="1,4-DIHYDROXY-2-NAPHTHOYL-COA THIOESTERASE 1"/>
    <property type="match status" value="1"/>
</dbReference>